<feature type="domain" description="Heterokaryon incompatibility" evidence="1">
    <location>
        <begin position="103"/>
        <end position="196"/>
    </location>
</feature>
<organism evidence="2 3">
    <name type="scientific">Boletus edulis BED1</name>
    <dbReference type="NCBI Taxonomy" id="1328754"/>
    <lineage>
        <taxon>Eukaryota</taxon>
        <taxon>Fungi</taxon>
        <taxon>Dikarya</taxon>
        <taxon>Basidiomycota</taxon>
        <taxon>Agaricomycotina</taxon>
        <taxon>Agaricomycetes</taxon>
        <taxon>Agaricomycetidae</taxon>
        <taxon>Boletales</taxon>
        <taxon>Boletineae</taxon>
        <taxon>Boletaceae</taxon>
        <taxon>Boletoideae</taxon>
        <taxon>Boletus</taxon>
    </lineage>
</organism>
<evidence type="ECO:0000313" key="3">
    <source>
        <dbReference type="Proteomes" id="UP001194468"/>
    </source>
</evidence>
<keyword evidence="3" id="KW-1185">Reference proteome</keyword>
<gene>
    <name evidence="2" type="ORF">L210DRAFT_3506209</name>
</gene>
<evidence type="ECO:0000259" key="1">
    <source>
        <dbReference type="Pfam" id="PF06985"/>
    </source>
</evidence>
<reference evidence="2" key="1">
    <citation type="submission" date="2019-10" db="EMBL/GenBank/DDBJ databases">
        <authorList>
            <consortium name="DOE Joint Genome Institute"/>
            <person name="Kuo A."/>
            <person name="Miyauchi S."/>
            <person name="Kiss E."/>
            <person name="Drula E."/>
            <person name="Kohler A."/>
            <person name="Sanchez-Garcia M."/>
            <person name="Andreopoulos B."/>
            <person name="Barry K.W."/>
            <person name="Bonito G."/>
            <person name="Buee M."/>
            <person name="Carver A."/>
            <person name="Chen C."/>
            <person name="Cichocki N."/>
            <person name="Clum A."/>
            <person name="Culley D."/>
            <person name="Crous P.W."/>
            <person name="Fauchery L."/>
            <person name="Girlanda M."/>
            <person name="Hayes R."/>
            <person name="Keri Z."/>
            <person name="LaButti K."/>
            <person name="Lipzen A."/>
            <person name="Lombard V."/>
            <person name="Magnuson J."/>
            <person name="Maillard F."/>
            <person name="Morin E."/>
            <person name="Murat C."/>
            <person name="Nolan M."/>
            <person name="Ohm R."/>
            <person name="Pangilinan J."/>
            <person name="Pereira M."/>
            <person name="Perotto S."/>
            <person name="Peter M."/>
            <person name="Riley R."/>
            <person name="Sitrit Y."/>
            <person name="Stielow B."/>
            <person name="Szollosi G."/>
            <person name="Zifcakova L."/>
            <person name="Stursova M."/>
            <person name="Spatafora J.W."/>
            <person name="Tedersoo L."/>
            <person name="Vaario L.-M."/>
            <person name="Yamada A."/>
            <person name="Yan M."/>
            <person name="Wang P."/>
            <person name="Xu J."/>
            <person name="Bruns T."/>
            <person name="Baldrian P."/>
            <person name="Vilgalys R."/>
            <person name="Henrissat B."/>
            <person name="Grigoriev I.V."/>
            <person name="Hibbett D."/>
            <person name="Nagy L.G."/>
            <person name="Martin F.M."/>
        </authorList>
    </citation>
    <scope>NUCLEOTIDE SEQUENCE</scope>
    <source>
        <strain evidence="2">BED1</strain>
    </source>
</reference>
<dbReference type="InterPro" id="IPR010730">
    <property type="entry name" value="HET"/>
</dbReference>
<dbReference type="Pfam" id="PF06985">
    <property type="entry name" value="HET"/>
    <property type="match status" value="1"/>
</dbReference>
<dbReference type="Proteomes" id="UP001194468">
    <property type="component" value="Unassembled WGS sequence"/>
</dbReference>
<reference evidence="2" key="2">
    <citation type="journal article" date="2020" name="Nat. Commun.">
        <title>Large-scale genome sequencing of mycorrhizal fungi provides insights into the early evolution of symbiotic traits.</title>
        <authorList>
            <person name="Miyauchi S."/>
            <person name="Kiss E."/>
            <person name="Kuo A."/>
            <person name="Drula E."/>
            <person name="Kohler A."/>
            <person name="Sanchez-Garcia M."/>
            <person name="Morin E."/>
            <person name="Andreopoulos B."/>
            <person name="Barry K.W."/>
            <person name="Bonito G."/>
            <person name="Buee M."/>
            <person name="Carver A."/>
            <person name="Chen C."/>
            <person name="Cichocki N."/>
            <person name="Clum A."/>
            <person name="Culley D."/>
            <person name="Crous P.W."/>
            <person name="Fauchery L."/>
            <person name="Girlanda M."/>
            <person name="Hayes R.D."/>
            <person name="Keri Z."/>
            <person name="LaButti K."/>
            <person name="Lipzen A."/>
            <person name="Lombard V."/>
            <person name="Magnuson J."/>
            <person name="Maillard F."/>
            <person name="Murat C."/>
            <person name="Nolan M."/>
            <person name="Ohm R.A."/>
            <person name="Pangilinan J."/>
            <person name="Pereira M.F."/>
            <person name="Perotto S."/>
            <person name="Peter M."/>
            <person name="Pfister S."/>
            <person name="Riley R."/>
            <person name="Sitrit Y."/>
            <person name="Stielow J.B."/>
            <person name="Szollosi G."/>
            <person name="Zifcakova L."/>
            <person name="Stursova M."/>
            <person name="Spatafora J.W."/>
            <person name="Tedersoo L."/>
            <person name="Vaario L.M."/>
            <person name="Yamada A."/>
            <person name="Yan M."/>
            <person name="Wang P."/>
            <person name="Xu J."/>
            <person name="Bruns T."/>
            <person name="Baldrian P."/>
            <person name="Vilgalys R."/>
            <person name="Dunand C."/>
            <person name="Henrissat B."/>
            <person name="Grigoriev I.V."/>
            <person name="Hibbett D."/>
            <person name="Nagy L.G."/>
            <person name="Martin F.M."/>
        </authorList>
    </citation>
    <scope>NUCLEOTIDE SEQUENCE</scope>
    <source>
        <strain evidence="2">BED1</strain>
    </source>
</reference>
<dbReference type="PANTHER" id="PTHR10622">
    <property type="entry name" value="HET DOMAIN-CONTAINING PROTEIN"/>
    <property type="match status" value="1"/>
</dbReference>
<protein>
    <recommendedName>
        <fullName evidence="1">Heterokaryon incompatibility domain-containing protein</fullName>
    </recommendedName>
</protein>
<comment type="caution">
    <text evidence="2">The sequence shown here is derived from an EMBL/GenBank/DDBJ whole genome shotgun (WGS) entry which is preliminary data.</text>
</comment>
<dbReference type="EMBL" id="WHUW01000025">
    <property type="protein sequence ID" value="KAF8435349.1"/>
    <property type="molecule type" value="Genomic_DNA"/>
</dbReference>
<sequence>MHFYSMLSSRPRWLRNPRGKSIVKQPLGQDVVNIFHHYVFHQLPIRLLSIIDRGKGRVRFQLIKRDDLKAEDYITEKAIASRLSESVSREKVIRELVEQKLRYAIFSHRWLPVGEPTFEMVQEAGLADSGTHASPGFKKLVNFCTVAVENGCWLAWADTVCIDKRSSAELEQAIRSMFNWYRSSHVCIVHLAKSSEMAEIEKDPWFTRGWTLQELLAPVRIKFYTKDWKPFASIADFPDDKDNDEIRRAVSKTTGIRDYDLCHFSPGLLNVREKMVWASKRQTTLEEDVAYSLLGIFDISMPITYGEGKRAFRRLMEVIVQDCREWQIFAWAGRHSPYAMAFPESPCGYGGEFLGQVDPYVLDPQRPIHRPWDLGYPFYTMKKSGLEIKVLLVEMMLQIDRKEEPKAGQHCERLTFRPALQDRGYFNDIEAVCDSRFLLYSEWAVGVISYQTEGNGEMDKTGELEANKNYVCFLFGRGIYSPYTKWEKVGTMKVLTICTKEVVRKELKTVWL</sequence>
<dbReference type="PANTHER" id="PTHR10622:SF10">
    <property type="entry name" value="HET DOMAIN-CONTAINING PROTEIN"/>
    <property type="match status" value="1"/>
</dbReference>
<accession>A0AAD4GBW6</accession>
<dbReference type="AlphaFoldDB" id="A0AAD4GBW6"/>
<name>A0AAD4GBW6_BOLED</name>
<proteinExistence type="predicted"/>
<evidence type="ECO:0000313" key="2">
    <source>
        <dbReference type="EMBL" id="KAF8435349.1"/>
    </source>
</evidence>